<feature type="transmembrane region" description="Helical" evidence="8">
    <location>
        <begin position="72"/>
        <end position="98"/>
    </location>
</feature>
<dbReference type="Pfam" id="PF06417">
    <property type="entry name" value="EMC4"/>
    <property type="match status" value="1"/>
</dbReference>
<keyword evidence="7 8" id="KW-0472">Membrane</keyword>
<evidence type="ECO:0000313" key="9">
    <source>
        <dbReference type="EMBL" id="ORX86375.1"/>
    </source>
</evidence>
<keyword evidence="6 8" id="KW-1133">Transmembrane helix</keyword>
<keyword evidence="10" id="KW-1185">Reference proteome</keyword>
<keyword evidence="5" id="KW-0256">Endoplasmic reticulum</keyword>
<comment type="caution">
    <text evidence="9">The sequence shown here is derived from an EMBL/GenBank/DDBJ whole genome shotgun (WGS) entry which is preliminary data.</text>
</comment>
<evidence type="ECO:0000256" key="8">
    <source>
        <dbReference type="SAM" id="Phobius"/>
    </source>
</evidence>
<dbReference type="EMBL" id="MCFG01000022">
    <property type="protein sequence ID" value="ORX86375.1"/>
    <property type="molecule type" value="Genomic_DNA"/>
</dbReference>
<dbReference type="AlphaFoldDB" id="A0A1Y1XKZ9"/>
<dbReference type="PIRSF" id="PIRSF017207">
    <property type="entry name" value="UCP017207_TM-p85"/>
    <property type="match status" value="1"/>
</dbReference>
<dbReference type="InterPro" id="IPR009445">
    <property type="entry name" value="TMEM85/Emc4"/>
</dbReference>
<sequence>MENPWAVNYKAIDLSSRVKASSSIPAGFALSKNERYNRRKAANDTQQKDIDDIRKLKVKRAYEKAFNSVKGIFMNVIMMLMSGNTINQFTIIIIGMLLMNPIKALKQTNEVFKEFEEDEEEDTSYLLKPKLTYIALSIAQLLVGLYKCSSMGILPTTTSDFLTFEEPKVYLESVHGGSVY</sequence>
<keyword evidence="4 8" id="KW-0812">Transmembrane</keyword>
<reference evidence="9 10" key="1">
    <citation type="submission" date="2016-08" db="EMBL/GenBank/DDBJ databases">
        <title>A Parts List for Fungal Cellulosomes Revealed by Comparative Genomics.</title>
        <authorList>
            <consortium name="DOE Joint Genome Institute"/>
            <person name="Haitjema C.H."/>
            <person name="Gilmore S.P."/>
            <person name="Henske J.K."/>
            <person name="Solomon K.V."/>
            <person name="De Groot R."/>
            <person name="Kuo A."/>
            <person name="Mondo S.J."/>
            <person name="Salamov A.A."/>
            <person name="Labutti K."/>
            <person name="Zhao Z."/>
            <person name="Chiniquy J."/>
            <person name="Barry K."/>
            <person name="Brewer H.M."/>
            <person name="Purvine S.O."/>
            <person name="Wright A.T."/>
            <person name="Boxma B."/>
            <person name="Van Alen T."/>
            <person name="Hackstein J.H."/>
            <person name="Baker S.E."/>
            <person name="Grigoriev I.V."/>
            <person name="O'Malley M.A."/>
        </authorList>
    </citation>
    <scope>NUCLEOTIDE SEQUENCE [LARGE SCALE GENOMIC DNA]</scope>
    <source>
        <strain evidence="9 10">S4</strain>
    </source>
</reference>
<comment type="subcellular location">
    <subcellularLocation>
        <location evidence="1">Endoplasmic reticulum membrane</location>
        <topology evidence="1">Multi-pass membrane protein</topology>
    </subcellularLocation>
</comment>
<evidence type="ECO:0000256" key="3">
    <source>
        <dbReference type="ARBA" id="ARBA00020820"/>
    </source>
</evidence>
<evidence type="ECO:0000313" key="10">
    <source>
        <dbReference type="Proteomes" id="UP000193944"/>
    </source>
</evidence>
<dbReference type="OrthoDB" id="369569at2759"/>
<dbReference type="STRING" id="1754192.A0A1Y1XKZ9"/>
<protein>
    <recommendedName>
        <fullName evidence="3">ER membrane protein complex subunit 4</fullName>
    </recommendedName>
</protein>
<proteinExistence type="inferred from homology"/>
<evidence type="ECO:0000256" key="5">
    <source>
        <dbReference type="ARBA" id="ARBA00022824"/>
    </source>
</evidence>
<dbReference type="GO" id="GO:0005789">
    <property type="term" value="C:endoplasmic reticulum membrane"/>
    <property type="evidence" value="ECO:0007669"/>
    <property type="project" value="UniProtKB-SubCell"/>
</dbReference>
<organism evidence="9 10">
    <name type="scientific">Anaeromyces robustus</name>
    <dbReference type="NCBI Taxonomy" id="1754192"/>
    <lineage>
        <taxon>Eukaryota</taxon>
        <taxon>Fungi</taxon>
        <taxon>Fungi incertae sedis</taxon>
        <taxon>Chytridiomycota</taxon>
        <taxon>Chytridiomycota incertae sedis</taxon>
        <taxon>Neocallimastigomycetes</taxon>
        <taxon>Neocallimastigales</taxon>
        <taxon>Neocallimastigaceae</taxon>
        <taxon>Anaeromyces</taxon>
    </lineage>
</organism>
<evidence type="ECO:0000256" key="6">
    <source>
        <dbReference type="ARBA" id="ARBA00022989"/>
    </source>
</evidence>
<evidence type="ECO:0000256" key="1">
    <source>
        <dbReference type="ARBA" id="ARBA00004477"/>
    </source>
</evidence>
<evidence type="ECO:0000256" key="7">
    <source>
        <dbReference type="ARBA" id="ARBA00023136"/>
    </source>
</evidence>
<dbReference type="PANTHER" id="PTHR19315">
    <property type="entry name" value="ER MEMBRANE PROTEIN COMPLEX SUBUNIT 4"/>
    <property type="match status" value="1"/>
</dbReference>
<dbReference type="Proteomes" id="UP000193944">
    <property type="component" value="Unassembled WGS sequence"/>
</dbReference>
<evidence type="ECO:0000256" key="4">
    <source>
        <dbReference type="ARBA" id="ARBA00022692"/>
    </source>
</evidence>
<evidence type="ECO:0000256" key="2">
    <source>
        <dbReference type="ARBA" id="ARBA00007715"/>
    </source>
</evidence>
<gene>
    <name evidence="9" type="ORF">BCR32DRAFT_216336</name>
</gene>
<name>A0A1Y1XKZ9_9FUNG</name>
<reference evidence="9 10" key="2">
    <citation type="submission" date="2016-08" db="EMBL/GenBank/DDBJ databases">
        <title>Pervasive Adenine N6-methylation of Active Genes in Fungi.</title>
        <authorList>
            <consortium name="DOE Joint Genome Institute"/>
            <person name="Mondo S.J."/>
            <person name="Dannebaum R.O."/>
            <person name="Kuo R.C."/>
            <person name="Labutti K."/>
            <person name="Haridas S."/>
            <person name="Kuo A."/>
            <person name="Salamov A."/>
            <person name="Ahrendt S.R."/>
            <person name="Lipzen A."/>
            <person name="Sullivan W."/>
            <person name="Andreopoulos W.B."/>
            <person name="Clum A."/>
            <person name="Lindquist E."/>
            <person name="Daum C."/>
            <person name="Ramamoorthy G.K."/>
            <person name="Gryganskyi A."/>
            <person name="Culley D."/>
            <person name="Magnuson J.K."/>
            <person name="James T.Y."/>
            <person name="O'Malley M.A."/>
            <person name="Stajich J.E."/>
            <person name="Spatafora J.W."/>
            <person name="Visel A."/>
            <person name="Grigoriev I.V."/>
        </authorList>
    </citation>
    <scope>NUCLEOTIDE SEQUENCE [LARGE SCALE GENOMIC DNA]</scope>
    <source>
        <strain evidence="9 10">S4</strain>
    </source>
</reference>
<accession>A0A1Y1XKZ9</accession>
<comment type="similarity">
    <text evidence="2">Belongs to the EMC4 family.</text>
</comment>
<feature type="non-terminal residue" evidence="9">
    <location>
        <position position="1"/>
    </location>
</feature>